<name>A0A6J4IM67_9ACTN</name>
<dbReference type="AlphaFoldDB" id="A0A6J4IM67"/>
<organism evidence="1">
    <name type="scientific">uncultured Acidimicrobiales bacterium</name>
    <dbReference type="NCBI Taxonomy" id="310071"/>
    <lineage>
        <taxon>Bacteria</taxon>
        <taxon>Bacillati</taxon>
        <taxon>Actinomycetota</taxon>
        <taxon>Acidimicrobiia</taxon>
        <taxon>Acidimicrobiales</taxon>
        <taxon>environmental samples</taxon>
    </lineage>
</organism>
<dbReference type="EMBL" id="CADCTB010000145">
    <property type="protein sequence ID" value="CAA9254115.1"/>
    <property type="molecule type" value="Genomic_DNA"/>
</dbReference>
<proteinExistence type="predicted"/>
<evidence type="ECO:0000313" key="1">
    <source>
        <dbReference type="EMBL" id="CAA9254115.1"/>
    </source>
</evidence>
<sequence>MTNAVKKTEASRAVREKGARVFPISPPLYYGESYLGGRYGSVYADYRPRVRRWP</sequence>
<protein>
    <submittedName>
        <fullName evidence="1">Uncharacterized protein</fullName>
    </submittedName>
</protein>
<accession>A0A6J4IM67</accession>
<gene>
    <name evidence="1" type="ORF">AVDCRST_MAG10-2388</name>
</gene>
<reference evidence="1" key="1">
    <citation type="submission" date="2020-02" db="EMBL/GenBank/DDBJ databases">
        <authorList>
            <person name="Meier V. D."/>
        </authorList>
    </citation>
    <scope>NUCLEOTIDE SEQUENCE</scope>
    <source>
        <strain evidence="1">AVDCRST_MAG10</strain>
    </source>
</reference>